<proteinExistence type="predicted"/>
<evidence type="ECO:0000313" key="1">
    <source>
        <dbReference type="EMBL" id="KAL3286044.1"/>
    </source>
</evidence>
<accession>A0ABD2P5G4</accession>
<gene>
    <name evidence="1" type="ORF">HHI36_000557</name>
</gene>
<comment type="caution">
    <text evidence="1">The sequence shown here is derived from an EMBL/GenBank/DDBJ whole genome shotgun (WGS) entry which is preliminary data.</text>
</comment>
<reference evidence="1 2" key="1">
    <citation type="journal article" date="2021" name="BMC Biol.">
        <title>Horizontally acquired antibacterial genes associated with adaptive radiation of ladybird beetles.</title>
        <authorList>
            <person name="Li H.S."/>
            <person name="Tang X.F."/>
            <person name="Huang Y.H."/>
            <person name="Xu Z.Y."/>
            <person name="Chen M.L."/>
            <person name="Du X.Y."/>
            <person name="Qiu B.Y."/>
            <person name="Chen P.T."/>
            <person name="Zhang W."/>
            <person name="Slipinski A."/>
            <person name="Escalona H.E."/>
            <person name="Waterhouse R.M."/>
            <person name="Zwick A."/>
            <person name="Pang H."/>
        </authorList>
    </citation>
    <scope>NUCLEOTIDE SEQUENCE [LARGE SCALE GENOMIC DNA]</scope>
    <source>
        <strain evidence="1">SYSU2018</strain>
    </source>
</reference>
<dbReference type="AlphaFoldDB" id="A0ABD2P5G4"/>
<name>A0ABD2P5G4_9CUCU</name>
<evidence type="ECO:0000313" key="2">
    <source>
        <dbReference type="Proteomes" id="UP001516400"/>
    </source>
</evidence>
<feature type="non-terminal residue" evidence="1">
    <location>
        <position position="51"/>
    </location>
</feature>
<protein>
    <submittedName>
        <fullName evidence="1">Uncharacterized protein</fullName>
    </submittedName>
</protein>
<keyword evidence="2" id="KW-1185">Reference proteome</keyword>
<dbReference type="Proteomes" id="UP001516400">
    <property type="component" value="Unassembled WGS sequence"/>
</dbReference>
<organism evidence="1 2">
    <name type="scientific">Cryptolaemus montrouzieri</name>
    <dbReference type="NCBI Taxonomy" id="559131"/>
    <lineage>
        <taxon>Eukaryota</taxon>
        <taxon>Metazoa</taxon>
        <taxon>Ecdysozoa</taxon>
        <taxon>Arthropoda</taxon>
        <taxon>Hexapoda</taxon>
        <taxon>Insecta</taxon>
        <taxon>Pterygota</taxon>
        <taxon>Neoptera</taxon>
        <taxon>Endopterygota</taxon>
        <taxon>Coleoptera</taxon>
        <taxon>Polyphaga</taxon>
        <taxon>Cucujiformia</taxon>
        <taxon>Coccinelloidea</taxon>
        <taxon>Coccinellidae</taxon>
        <taxon>Scymninae</taxon>
        <taxon>Scymnini</taxon>
        <taxon>Cryptolaemus</taxon>
    </lineage>
</organism>
<sequence length="51" mass="5762">MQDGGDIDYQKTADEVYEIFIGPPPSMVTGTVEENEPERRNYGMHNLCNSL</sequence>
<dbReference type="EMBL" id="JABFTP020000185">
    <property type="protein sequence ID" value="KAL3286044.1"/>
    <property type="molecule type" value="Genomic_DNA"/>
</dbReference>